<dbReference type="InterPro" id="IPR027383">
    <property type="entry name" value="Znf_put"/>
</dbReference>
<reference evidence="5 6" key="1">
    <citation type="submission" date="2019-09" db="EMBL/GenBank/DDBJ databases">
        <authorList>
            <person name="Duangmal K."/>
            <person name="Teo W.F.A."/>
            <person name="Lipun K."/>
        </authorList>
    </citation>
    <scope>NUCLEOTIDE SEQUENCE [LARGE SCALE GENOMIC DNA]</scope>
    <source>
        <strain evidence="5 6">K1PN6</strain>
    </source>
</reference>
<comment type="caution">
    <text evidence="5">The sequence shown here is derived from an EMBL/GenBank/DDBJ whole genome shotgun (WGS) entry which is preliminary data.</text>
</comment>
<feature type="transmembrane region" description="Helical" evidence="3">
    <location>
        <begin position="248"/>
        <end position="266"/>
    </location>
</feature>
<accession>A0A5N8WLB1</accession>
<evidence type="ECO:0000256" key="1">
    <source>
        <dbReference type="ARBA" id="ARBA00023015"/>
    </source>
</evidence>
<dbReference type="Proteomes" id="UP000373149">
    <property type="component" value="Unassembled WGS sequence"/>
</dbReference>
<keyword evidence="2" id="KW-0804">Transcription</keyword>
<dbReference type="Gene3D" id="1.10.10.1320">
    <property type="entry name" value="Anti-sigma factor, zinc-finger domain"/>
    <property type="match status" value="1"/>
</dbReference>
<dbReference type="EMBL" id="VMNX01000011">
    <property type="protein sequence ID" value="MPY48231.1"/>
    <property type="molecule type" value="Genomic_DNA"/>
</dbReference>
<keyword evidence="3" id="KW-0472">Membrane</keyword>
<keyword evidence="3" id="KW-1133">Transmembrane helix</keyword>
<feature type="transmembrane region" description="Helical" evidence="3">
    <location>
        <begin position="96"/>
        <end position="115"/>
    </location>
</feature>
<gene>
    <name evidence="5" type="ORF">FPZ41_06415</name>
</gene>
<sequence>MTGTTGPHAARDLITAYVTGDTTLSADTEWALEAHLENCGRCRRHVAEAVTTHTPAVNTLLDDVWAEVDATALDRPAPVRSPLLHKARRWAPPSQLPWLLMSVLVILSALGIDMLARGKTVPSLVLLLSPVVPLLGVAAAWTQRLDPMGELTVTTPRAGLRLVLRRTAVVLGAVIPVLAVAGGVVGVSPALCLLPCLAFTVGTLALGTVTGVRRAAELLGTAWVFVAIIPSLFTARLSVLLAPQSMPVWALALTVSALAITVRARAFTTLPGTELP</sequence>
<keyword evidence="3" id="KW-0812">Transmembrane</keyword>
<feature type="transmembrane region" description="Helical" evidence="3">
    <location>
        <begin position="163"/>
        <end position="181"/>
    </location>
</feature>
<feature type="domain" description="Putative zinc-finger" evidence="4">
    <location>
        <begin position="9"/>
        <end position="43"/>
    </location>
</feature>
<proteinExistence type="predicted"/>
<dbReference type="AlphaFoldDB" id="A0A5N8WLB1"/>
<evidence type="ECO:0000313" key="6">
    <source>
        <dbReference type="Proteomes" id="UP000373149"/>
    </source>
</evidence>
<evidence type="ECO:0000313" key="5">
    <source>
        <dbReference type="EMBL" id="MPY48231.1"/>
    </source>
</evidence>
<keyword evidence="1" id="KW-0805">Transcription regulation</keyword>
<dbReference type="Pfam" id="PF13490">
    <property type="entry name" value="zf-HC2"/>
    <property type="match status" value="1"/>
</dbReference>
<name>A0A5N8WLB1_9ACTN</name>
<feature type="transmembrane region" description="Helical" evidence="3">
    <location>
        <begin position="187"/>
        <end position="206"/>
    </location>
</feature>
<dbReference type="RefSeq" id="WP_152859942.1">
    <property type="nucleotide sequence ID" value="NZ_VMNX01000011.1"/>
</dbReference>
<feature type="transmembrane region" description="Helical" evidence="3">
    <location>
        <begin position="218"/>
        <end position="242"/>
    </location>
</feature>
<keyword evidence="6" id="KW-1185">Reference proteome</keyword>
<evidence type="ECO:0000256" key="3">
    <source>
        <dbReference type="SAM" id="Phobius"/>
    </source>
</evidence>
<feature type="transmembrane region" description="Helical" evidence="3">
    <location>
        <begin position="121"/>
        <end position="142"/>
    </location>
</feature>
<protein>
    <submittedName>
        <fullName evidence="5">Zf-HC2 domain-containing protein</fullName>
    </submittedName>
</protein>
<dbReference type="InterPro" id="IPR041916">
    <property type="entry name" value="Anti_sigma_zinc_sf"/>
</dbReference>
<evidence type="ECO:0000256" key="2">
    <source>
        <dbReference type="ARBA" id="ARBA00023163"/>
    </source>
</evidence>
<evidence type="ECO:0000259" key="4">
    <source>
        <dbReference type="Pfam" id="PF13490"/>
    </source>
</evidence>
<organism evidence="5 6">
    <name type="scientific">Streptomyces acidicola</name>
    <dbReference type="NCBI Taxonomy" id="2596892"/>
    <lineage>
        <taxon>Bacteria</taxon>
        <taxon>Bacillati</taxon>
        <taxon>Actinomycetota</taxon>
        <taxon>Actinomycetes</taxon>
        <taxon>Kitasatosporales</taxon>
        <taxon>Streptomycetaceae</taxon>
        <taxon>Streptomyces</taxon>
    </lineage>
</organism>